<dbReference type="EC" id="2.7.1.130" evidence="3 13"/>
<evidence type="ECO:0000256" key="13">
    <source>
        <dbReference type="HAMAP-Rule" id="MF_00409"/>
    </source>
</evidence>
<dbReference type="GO" id="GO:0005886">
    <property type="term" value="C:plasma membrane"/>
    <property type="evidence" value="ECO:0007669"/>
    <property type="project" value="TreeGrafter"/>
</dbReference>
<name>A0A662ZK54_9GAMM</name>
<reference evidence="14 15" key="1">
    <citation type="submission" date="2016-10" db="EMBL/GenBank/DDBJ databases">
        <authorList>
            <person name="Varghese N."/>
            <person name="Submissions S."/>
        </authorList>
    </citation>
    <scope>NUCLEOTIDE SEQUENCE [LARGE SCALE GENOMIC DNA]</scope>
    <source>
        <strain evidence="14 15">DSM 1361</strain>
    </source>
</reference>
<evidence type="ECO:0000256" key="9">
    <source>
        <dbReference type="ARBA" id="ARBA00022777"/>
    </source>
</evidence>
<dbReference type="SUPFAM" id="SSF52540">
    <property type="entry name" value="P-loop containing nucleoside triphosphate hydrolases"/>
    <property type="match status" value="1"/>
</dbReference>
<dbReference type="GO" id="GO:0005524">
    <property type="term" value="F:ATP binding"/>
    <property type="evidence" value="ECO:0007669"/>
    <property type="project" value="UniProtKB-UniRule"/>
</dbReference>
<dbReference type="PANTHER" id="PTHR42724:SF1">
    <property type="entry name" value="TETRAACYLDISACCHARIDE 4'-KINASE, MITOCHONDRIAL-RELATED"/>
    <property type="match status" value="1"/>
</dbReference>
<keyword evidence="7 13" id="KW-0808">Transferase</keyword>
<dbReference type="RefSeq" id="WP_093142907.1">
    <property type="nucleotide sequence ID" value="NZ_FOXF01000038.1"/>
</dbReference>
<keyword evidence="6 13" id="KW-0441">Lipid A biosynthesis</keyword>
<dbReference type="UniPathway" id="UPA00359">
    <property type="reaction ID" value="UER00482"/>
</dbReference>
<evidence type="ECO:0000256" key="11">
    <source>
        <dbReference type="ARBA" id="ARBA00023098"/>
    </source>
</evidence>
<dbReference type="NCBIfam" id="TIGR00682">
    <property type="entry name" value="lpxK"/>
    <property type="match status" value="1"/>
</dbReference>
<accession>A0A662ZK54</accession>
<dbReference type="GO" id="GO:0009244">
    <property type="term" value="P:lipopolysaccharide core region biosynthetic process"/>
    <property type="evidence" value="ECO:0007669"/>
    <property type="project" value="TreeGrafter"/>
</dbReference>
<dbReference type="Proteomes" id="UP000243745">
    <property type="component" value="Unassembled WGS sequence"/>
</dbReference>
<evidence type="ECO:0000256" key="2">
    <source>
        <dbReference type="ARBA" id="ARBA00004870"/>
    </source>
</evidence>
<evidence type="ECO:0000256" key="3">
    <source>
        <dbReference type="ARBA" id="ARBA00012071"/>
    </source>
</evidence>
<dbReference type="InterPro" id="IPR027417">
    <property type="entry name" value="P-loop_NTPase"/>
</dbReference>
<proteinExistence type="inferred from homology"/>
<dbReference type="GO" id="GO:0009245">
    <property type="term" value="P:lipid A biosynthetic process"/>
    <property type="evidence" value="ECO:0007669"/>
    <property type="project" value="UniProtKB-UniRule"/>
</dbReference>
<evidence type="ECO:0000256" key="5">
    <source>
        <dbReference type="ARBA" id="ARBA00022516"/>
    </source>
</evidence>
<protein>
    <recommendedName>
        <fullName evidence="4 13">Tetraacyldisaccharide 4'-kinase</fullName>
        <ecNumber evidence="3 13">2.7.1.130</ecNumber>
    </recommendedName>
    <alternativeName>
        <fullName evidence="12 13">Lipid A 4'-kinase</fullName>
    </alternativeName>
</protein>
<dbReference type="EMBL" id="FOXF01000038">
    <property type="protein sequence ID" value="SFP57034.1"/>
    <property type="molecule type" value="Genomic_DNA"/>
</dbReference>
<evidence type="ECO:0000256" key="6">
    <source>
        <dbReference type="ARBA" id="ARBA00022556"/>
    </source>
</evidence>
<keyword evidence="5 13" id="KW-0444">Lipid biosynthesis</keyword>
<sequence length="333" mass="36685">MSLESWVKGIWFGNSGWKYCLLPFSGLYAAVTCVRRFLYRRGIAGSYRSSIPVVVVGNIMVGGNGKTPVVVAIADFLQKQGYRVAVVSRGYKAHPPVYPYEVTAESPASCSGDEPKLIMKRTGARMIIDPVRSRAVALAEKDCDVVITDDGLQHYALQRDVEIIVMDGIRRTGNGHLFPAGPLREGEWRLKTADFLINNGGVPENGEISMTLSVDGVVPLDGTAKQLPEKAEITVLAGIGSPDRFYATLEKLGYRIMKKVEIGDHERADINELLKAEKEYPLVMTEKDYVKYAGQGLVNSYYVPVSAELPENFFTELLSKIRKVSEGKGSSDR</sequence>
<evidence type="ECO:0000256" key="7">
    <source>
        <dbReference type="ARBA" id="ARBA00022679"/>
    </source>
</evidence>
<dbReference type="Pfam" id="PF02606">
    <property type="entry name" value="LpxK"/>
    <property type="match status" value="1"/>
</dbReference>
<keyword evidence="10 13" id="KW-0067">ATP-binding</keyword>
<keyword evidence="15" id="KW-1185">Reference proteome</keyword>
<dbReference type="HAMAP" id="MF_00409">
    <property type="entry name" value="LpxK"/>
    <property type="match status" value="1"/>
</dbReference>
<comment type="similarity">
    <text evidence="13">Belongs to the LpxK family.</text>
</comment>
<keyword evidence="9 13" id="KW-0418">Kinase</keyword>
<dbReference type="InterPro" id="IPR003758">
    <property type="entry name" value="LpxK"/>
</dbReference>
<evidence type="ECO:0000256" key="1">
    <source>
        <dbReference type="ARBA" id="ARBA00002274"/>
    </source>
</evidence>
<comment type="catalytic activity">
    <reaction evidence="13">
        <text>a lipid A disaccharide + ATP = a lipid IVA + ADP + H(+)</text>
        <dbReference type="Rhea" id="RHEA:67840"/>
        <dbReference type="ChEBI" id="CHEBI:15378"/>
        <dbReference type="ChEBI" id="CHEBI:30616"/>
        <dbReference type="ChEBI" id="CHEBI:176343"/>
        <dbReference type="ChEBI" id="CHEBI:176425"/>
        <dbReference type="ChEBI" id="CHEBI:456216"/>
        <dbReference type="EC" id="2.7.1.130"/>
    </reaction>
</comment>
<evidence type="ECO:0000313" key="14">
    <source>
        <dbReference type="EMBL" id="SFP57034.1"/>
    </source>
</evidence>
<gene>
    <name evidence="13" type="primary">lpxK</name>
    <name evidence="14" type="ORF">SAMN02910344_01750</name>
</gene>
<dbReference type="OrthoDB" id="9766423at2"/>
<comment type="pathway">
    <text evidence="2 13">Glycolipid biosynthesis; lipid IV(A) biosynthesis; lipid IV(A) from (3R)-3-hydroxytetradecanoyl-[acyl-carrier-protein] and UDP-N-acetyl-alpha-D-glucosamine: step 6/6.</text>
</comment>
<evidence type="ECO:0000313" key="15">
    <source>
        <dbReference type="Proteomes" id="UP000243745"/>
    </source>
</evidence>
<organism evidence="14 15">
    <name type="scientific">Ruminobacter amylophilus</name>
    <dbReference type="NCBI Taxonomy" id="867"/>
    <lineage>
        <taxon>Bacteria</taxon>
        <taxon>Pseudomonadati</taxon>
        <taxon>Pseudomonadota</taxon>
        <taxon>Gammaproteobacteria</taxon>
        <taxon>Aeromonadales</taxon>
        <taxon>Succinivibrionaceae</taxon>
        <taxon>Ruminobacter</taxon>
    </lineage>
</organism>
<dbReference type="GO" id="GO:0009029">
    <property type="term" value="F:lipid-A 4'-kinase activity"/>
    <property type="evidence" value="ECO:0007669"/>
    <property type="project" value="UniProtKB-UniRule"/>
</dbReference>
<evidence type="ECO:0000256" key="12">
    <source>
        <dbReference type="ARBA" id="ARBA00029757"/>
    </source>
</evidence>
<evidence type="ECO:0000256" key="4">
    <source>
        <dbReference type="ARBA" id="ARBA00016436"/>
    </source>
</evidence>
<feature type="binding site" evidence="13">
    <location>
        <begin position="60"/>
        <end position="67"/>
    </location>
    <ligand>
        <name>ATP</name>
        <dbReference type="ChEBI" id="CHEBI:30616"/>
    </ligand>
</feature>
<keyword evidence="8 13" id="KW-0547">Nucleotide-binding</keyword>
<dbReference type="AlphaFoldDB" id="A0A662ZK54"/>
<keyword evidence="11 13" id="KW-0443">Lipid metabolism</keyword>
<comment type="function">
    <text evidence="1 13">Transfers the gamma-phosphate of ATP to the 4'-position of a tetraacyldisaccharide 1-phosphate intermediate (termed DS-1-P) to form tetraacyldisaccharide 1,4'-bis-phosphate (lipid IVA).</text>
</comment>
<evidence type="ECO:0000256" key="8">
    <source>
        <dbReference type="ARBA" id="ARBA00022741"/>
    </source>
</evidence>
<dbReference type="PANTHER" id="PTHR42724">
    <property type="entry name" value="TETRAACYLDISACCHARIDE 4'-KINASE"/>
    <property type="match status" value="1"/>
</dbReference>
<evidence type="ECO:0000256" key="10">
    <source>
        <dbReference type="ARBA" id="ARBA00022840"/>
    </source>
</evidence>